<reference evidence="1 2" key="1">
    <citation type="journal article" date="2015" name="Genome Announc.">
        <title>Complete Genome Sequence of Microcystis aeruginosa NIES-2549, a Bloom-Forming Cyanobacterium from Lake Kasumigaura, Japan.</title>
        <authorList>
            <person name="Yamaguchi H."/>
            <person name="Suzuki S."/>
            <person name="Tanabe Y."/>
            <person name="Osana Y."/>
            <person name="Shimura Y."/>
            <person name="Ishida K."/>
            <person name="Kawachi M."/>
        </authorList>
    </citation>
    <scope>NUCLEOTIDE SEQUENCE [LARGE SCALE GENOMIC DNA]</scope>
    <source>
        <strain evidence="1 2">NIES-2549</strain>
    </source>
</reference>
<organism evidence="1 2">
    <name type="scientific">Microcystis aeruginosa NIES-2549</name>
    <dbReference type="NCBI Taxonomy" id="1641812"/>
    <lineage>
        <taxon>Bacteria</taxon>
        <taxon>Bacillati</taxon>
        <taxon>Cyanobacteriota</taxon>
        <taxon>Cyanophyceae</taxon>
        <taxon>Oscillatoriophycideae</taxon>
        <taxon>Chroococcales</taxon>
        <taxon>Microcystaceae</taxon>
        <taxon>Microcystis</taxon>
    </lineage>
</organism>
<gene>
    <name evidence="1" type="ORF">MYAER_2378</name>
</gene>
<evidence type="ECO:0000313" key="1">
    <source>
        <dbReference type="EMBL" id="AKE64722.1"/>
    </source>
</evidence>
<protein>
    <submittedName>
        <fullName evidence="1">Uncharacterized protein</fullName>
    </submittedName>
</protein>
<sequence length="133" mass="14526">MELYMASLVVKLGDAFLIDTPPNKQHLYIAIAKTSENRYLFVNVTTRRSSSEATCVLLPGLGVPNFIVCESVIAYQFAREMDATELASLITAGSPIPKGSCSATILAQIQQGGLVSRRLKNKYKIALRAFLDT</sequence>
<dbReference type="PATRIC" id="fig|1641812.3.peg.2459"/>
<accession>A0A0F6U4B4</accession>
<proteinExistence type="predicted"/>
<dbReference type="Proteomes" id="UP000034103">
    <property type="component" value="Chromosome"/>
</dbReference>
<dbReference type="EMBL" id="CP011304">
    <property type="protein sequence ID" value="AKE64722.1"/>
    <property type="molecule type" value="Genomic_DNA"/>
</dbReference>
<name>A0A0F6U4B4_MICAE</name>
<dbReference type="AlphaFoldDB" id="A0A0F6U4B4"/>
<dbReference type="HOGENOM" id="CLU_1946341_0_0_3"/>
<evidence type="ECO:0000313" key="2">
    <source>
        <dbReference type="Proteomes" id="UP000034103"/>
    </source>
</evidence>